<accession>A0A448X553</accession>
<protein>
    <submittedName>
        <fullName evidence="1">Uncharacterized protein</fullName>
    </submittedName>
</protein>
<evidence type="ECO:0000313" key="1">
    <source>
        <dbReference type="EMBL" id="VEL28357.1"/>
    </source>
</evidence>
<comment type="caution">
    <text evidence="1">The sequence shown here is derived from an EMBL/GenBank/DDBJ whole genome shotgun (WGS) entry which is preliminary data.</text>
</comment>
<evidence type="ECO:0000313" key="2">
    <source>
        <dbReference type="Proteomes" id="UP000784294"/>
    </source>
</evidence>
<keyword evidence="2" id="KW-1185">Reference proteome</keyword>
<dbReference type="Proteomes" id="UP000784294">
    <property type="component" value="Unassembled WGS sequence"/>
</dbReference>
<dbReference type="AlphaFoldDB" id="A0A448X553"/>
<reference evidence="1" key="1">
    <citation type="submission" date="2018-11" db="EMBL/GenBank/DDBJ databases">
        <authorList>
            <consortium name="Pathogen Informatics"/>
        </authorList>
    </citation>
    <scope>NUCLEOTIDE SEQUENCE</scope>
</reference>
<proteinExistence type="predicted"/>
<name>A0A448X553_9PLAT</name>
<dbReference type="EMBL" id="CAAALY010094439">
    <property type="protein sequence ID" value="VEL28357.1"/>
    <property type="molecule type" value="Genomic_DNA"/>
</dbReference>
<dbReference type="OrthoDB" id="17644at2759"/>
<gene>
    <name evidence="1" type="ORF">PXEA_LOCUS21797</name>
</gene>
<sequence length="148" mass="17277">MPIIPVFAYFQAWRYSSGQLWTYWQSECHRLLVRDIELSITHDSSDAGYLYLIGRVLSGDSDSDLWHRDTRIIESSGGPTAWYFRFVSRLFYTTLSSQSSVDVEHLSSALTQWRRDEERDSITLTEGQAIKYGEDFQEPQPIDEVIHF</sequence>
<organism evidence="1 2">
    <name type="scientific">Protopolystoma xenopodis</name>
    <dbReference type="NCBI Taxonomy" id="117903"/>
    <lineage>
        <taxon>Eukaryota</taxon>
        <taxon>Metazoa</taxon>
        <taxon>Spiralia</taxon>
        <taxon>Lophotrochozoa</taxon>
        <taxon>Platyhelminthes</taxon>
        <taxon>Monogenea</taxon>
        <taxon>Polyopisthocotylea</taxon>
        <taxon>Polystomatidea</taxon>
        <taxon>Polystomatidae</taxon>
        <taxon>Protopolystoma</taxon>
    </lineage>
</organism>